<evidence type="ECO:0000313" key="3">
    <source>
        <dbReference type="EMBL" id="KAL3782833.1"/>
    </source>
</evidence>
<feature type="region of interest" description="Disordered" evidence="1">
    <location>
        <begin position="262"/>
        <end position="282"/>
    </location>
</feature>
<accession>A0ABD3P4L8</accession>
<name>A0ABD3P4L8_9STRA</name>
<dbReference type="AlphaFoldDB" id="A0ABD3P4L8"/>
<feature type="region of interest" description="Disordered" evidence="1">
    <location>
        <begin position="64"/>
        <end position="91"/>
    </location>
</feature>
<keyword evidence="4" id="KW-1185">Reference proteome</keyword>
<comment type="caution">
    <text evidence="3">The sequence shown here is derived from an EMBL/GenBank/DDBJ whole genome shotgun (WGS) entry which is preliminary data.</text>
</comment>
<evidence type="ECO:0000256" key="2">
    <source>
        <dbReference type="SAM" id="Phobius"/>
    </source>
</evidence>
<evidence type="ECO:0008006" key="5">
    <source>
        <dbReference type="Google" id="ProtNLM"/>
    </source>
</evidence>
<evidence type="ECO:0000313" key="4">
    <source>
        <dbReference type="Proteomes" id="UP001516023"/>
    </source>
</evidence>
<sequence length="515" mass="58612">MHRLSAVRPIQRSLDHTNRRPILLSCRAVVFWVLVGTLALSPITTLFHGRIHSNSNSNIVDVQPQPQHREQQFHDPATITPKNSRPSDVNVEPDDPVVKYLDINSNSTISSDITAIWHNRETARVCVRFREEARCPHPSLVGRLSGKSVVMLKWAQVHVETLYCGSYSNAWIDPGVYFLEIILIHCRDFGPLSLERSGKGQWLEWLAFNFTNECLENAANNRLTGNSTYISIPVSAKREGTGDLAKGRWVFASNRTSTDHLPRPWFSRRQPQGCRPEESNDYQSDRCIVPMENSRIDDFSFSWNSNETSWMDRLEELQVDPGPGLKVRLPIGQDDFDAIVTKLHGGTRLDVDVSKIESDAAINISKVCLIGDSHSRYILMTLYQFNLGHRFFYAEAAWPTPKDILAYIQHLYLRRNCTTFVIGLGTWPASHQAVLLQGQPYSFQQYHADLSAIVGNEDIYDFGAGNIRIYLKNMYHIPLSDAVSYCGVEGRPKDWRSRTVVDGYNYVIKQIVDDM</sequence>
<protein>
    <recommendedName>
        <fullName evidence="5">Membrane-associated protein</fullName>
    </recommendedName>
</protein>
<feature type="transmembrane region" description="Helical" evidence="2">
    <location>
        <begin position="21"/>
        <end position="40"/>
    </location>
</feature>
<gene>
    <name evidence="3" type="ORF">HJC23_011166</name>
</gene>
<dbReference type="EMBL" id="JABMIG020000275">
    <property type="protein sequence ID" value="KAL3782833.1"/>
    <property type="molecule type" value="Genomic_DNA"/>
</dbReference>
<keyword evidence="2" id="KW-0472">Membrane</keyword>
<reference evidence="3 4" key="1">
    <citation type="journal article" date="2020" name="G3 (Bethesda)">
        <title>Improved Reference Genome for Cyclotella cryptica CCMP332, a Model for Cell Wall Morphogenesis, Salinity Adaptation, and Lipid Production in Diatoms (Bacillariophyta).</title>
        <authorList>
            <person name="Roberts W.R."/>
            <person name="Downey K.M."/>
            <person name="Ruck E.C."/>
            <person name="Traller J.C."/>
            <person name="Alverson A.J."/>
        </authorList>
    </citation>
    <scope>NUCLEOTIDE SEQUENCE [LARGE SCALE GENOMIC DNA]</scope>
    <source>
        <strain evidence="3 4">CCMP332</strain>
    </source>
</reference>
<keyword evidence="2" id="KW-1133">Transmembrane helix</keyword>
<keyword evidence="2" id="KW-0812">Transmembrane</keyword>
<organism evidence="3 4">
    <name type="scientific">Cyclotella cryptica</name>
    <dbReference type="NCBI Taxonomy" id="29204"/>
    <lineage>
        <taxon>Eukaryota</taxon>
        <taxon>Sar</taxon>
        <taxon>Stramenopiles</taxon>
        <taxon>Ochrophyta</taxon>
        <taxon>Bacillariophyta</taxon>
        <taxon>Coscinodiscophyceae</taxon>
        <taxon>Thalassiosirophycidae</taxon>
        <taxon>Stephanodiscales</taxon>
        <taxon>Stephanodiscaceae</taxon>
        <taxon>Cyclotella</taxon>
    </lineage>
</organism>
<evidence type="ECO:0000256" key="1">
    <source>
        <dbReference type="SAM" id="MobiDB-lite"/>
    </source>
</evidence>
<dbReference type="Proteomes" id="UP001516023">
    <property type="component" value="Unassembled WGS sequence"/>
</dbReference>
<proteinExistence type="predicted"/>